<dbReference type="RefSeq" id="WP_141443890.1">
    <property type="nucleotide sequence ID" value="NZ_CP038231.1"/>
</dbReference>
<evidence type="ECO:0008006" key="4">
    <source>
        <dbReference type="Google" id="ProtNLM"/>
    </source>
</evidence>
<dbReference type="EMBL" id="CP038231">
    <property type="protein sequence ID" value="QDH14186.1"/>
    <property type="molecule type" value="Genomic_DNA"/>
</dbReference>
<feature type="region of interest" description="Disordered" evidence="1">
    <location>
        <begin position="116"/>
        <end position="176"/>
    </location>
</feature>
<evidence type="ECO:0000313" key="3">
    <source>
        <dbReference type="Proteomes" id="UP000318709"/>
    </source>
</evidence>
<dbReference type="Proteomes" id="UP000318709">
    <property type="component" value="Chromosome"/>
</dbReference>
<reference evidence="2 3" key="1">
    <citation type="submission" date="2019-03" db="EMBL/GenBank/DDBJ databases">
        <title>The complete genome sequence of Swingsia_sp. F3b2 LMG30590(T).</title>
        <authorList>
            <person name="Chua K.-O."/>
            <person name="Chan K.-G."/>
            <person name="See-Too W.-S."/>
        </authorList>
    </citation>
    <scope>NUCLEOTIDE SEQUENCE [LARGE SCALE GENOMIC DNA]</scope>
    <source>
        <strain evidence="2 3">F3b2</strain>
    </source>
</reference>
<organism evidence="2 3">
    <name type="scientific">Formicincola oecophyllae</name>
    <dbReference type="NCBI Taxonomy" id="2558361"/>
    <lineage>
        <taxon>Bacteria</taxon>
        <taxon>Pseudomonadati</taxon>
        <taxon>Pseudomonadota</taxon>
        <taxon>Alphaproteobacteria</taxon>
        <taxon>Acetobacterales</taxon>
        <taxon>Acetobacteraceae</taxon>
        <taxon>Formicincola</taxon>
    </lineage>
</organism>
<accession>A0A4Y6UCH4</accession>
<dbReference type="AlphaFoldDB" id="A0A4Y6UCH4"/>
<evidence type="ECO:0000313" key="2">
    <source>
        <dbReference type="EMBL" id="QDH14186.1"/>
    </source>
</evidence>
<dbReference type="OrthoDB" id="26727at2"/>
<name>A0A4Y6UCH4_9PROT</name>
<dbReference type="KEGG" id="swf:E3E12_08265"/>
<gene>
    <name evidence="2" type="ORF">E3E12_08265</name>
</gene>
<feature type="region of interest" description="Disordered" evidence="1">
    <location>
        <begin position="220"/>
        <end position="243"/>
    </location>
</feature>
<proteinExistence type="predicted"/>
<protein>
    <recommendedName>
        <fullName evidence="4">DUF4232 domain-containing protein</fullName>
    </recommendedName>
</protein>
<sequence>MMKTRNTTKAMPCAAPTPLAPLGCLASAGLGAGLFGLSVGLFSAGVASAAPVPPCQPGQVALTQPDPPGSYAGMSHNGTRLSFTNLSDHACSLPAEPELTFTGPNGRPYEIVTTSSYGTPTADEGGTVVLGPKHTSPPDQATPASPQAGAQATKATQTNQSQVKNHTLSKPQGPPDELGTILFWVSGNVFDRGRCFDIKEVSIKAGPLSWRQPLPAQMCGPATSPVRVDEPALKPTNPAEPLP</sequence>
<feature type="compositionally biased region" description="Low complexity" evidence="1">
    <location>
        <begin position="147"/>
        <end position="162"/>
    </location>
</feature>
<evidence type="ECO:0000256" key="1">
    <source>
        <dbReference type="SAM" id="MobiDB-lite"/>
    </source>
</evidence>
<keyword evidence="3" id="KW-1185">Reference proteome</keyword>